<evidence type="ECO:0000256" key="1">
    <source>
        <dbReference type="ARBA" id="ARBA00004141"/>
    </source>
</evidence>
<keyword evidence="2 5" id="KW-0812">Transmembrane</keyword>
<dbReference type="OrthoDB" id="2241241at2759"/>
<feature type="transmembrane region" description="Helical" evidence="5">
    <location>
        <begin position="530"/>
        <end position="548"/>
    </location>
</feature>
<feature type="transmembrane region" description="Helical" evidence="5">
    <location>
        <begin position="43"/>
        <end position="61"/>
    </location>
</feature>
<protein>
    <recommendedName>
        <fullName evidence="8">Major facilitator superfamily (MFS) profile domain-containing protein</fullName>
    </recommendedName>
</protein>
<reference evidence="6 7" key="1">
    <citation type="submission" date="2016-06" db="EMBL/GenBank/DDBJ databases">
        <title>Evolution of pathogenesis and genome organization in the Tremellales.</title>
        <authorList>
            <person name="Cuomo C."/>
            <person name="Litvintseva A."/>
            <person name="Heitman J."/>
            <person name="Chen Y."/>
            <person name="Sun S."/>
            <person name="Springer D."/>
            <person name="Dromer F."/>
            <person name="Young S."/>
            <person name="Zeng Q."/>
            <person name="Chapman S."/>
            <person name="Gujja S."/>
            <person name="Saif S."/>
            <person name="Birren B."/>
        </authorList>
    </citation>
    <scope>NUCLEOTIDE SEQUENCE [LARGE SCALE GENOMIC DNA]</scope>
    <source>
        <strain evidence="6 7">ATCC 28783</strain>
    </source>
</reference>
<dbReference type="Gene3D" id="1.20.1250.20">
    <property type="entry name" value="MFS general substrate transporter like domains"/>
    <property type="match status" value="2"/>
</dbReference>
<dbReference type="Proteomes" id="UP000289152">
    <property type="component" value="Unassembled WGS sequence"/>
</dbReference>
<sequence>MAEVHTEETHSRRLAEDIKDDDVVEEELSIPTSLPPIPRWQKIVLWTGIILTAYVSGLDNFTMNVYLIYGATVFNGLVQWTTLAVIQSMIFAIGKPIYAKIADIFGRAFVYALSLSFLTIGTLVIATSQGINTLAGGVVFFALGNCGLTLVQQLILADLVPPRWRALVGQAVTLHFVINFGISSKITGALIPDRWRWGPATFSILNPIVTLPIIIVLGVQQRAAVRAGIIRPFPYEGRGFLGAVKAFLIDIDILGMLCFAGGFLLLLLPLTIANRAPNGHDSGYIIAMFVVGGILLLVWPLIELRVSKPLVNLRTLFTNVDVILPCVIYFLDDFSYGMTSTPALNWVEIVFNWNTTSATYFLYAQSLSLVIFGVVGGAIAAYTRHYKRLTVFGACLRLLGLGLMIRYRSAGSSTFQVVMPQVIQGMGGGFMTCTLLVAAQAAVSHANVGVITGFVLLTIALGSALGSAVVGSIQQRLLVALHKYVDPIAGNSTLAVQIYGGGVRALAKYPLGTPIRTATIQAWSENMHDILLGAIIIAGIGVVACVFLPDRRLSEDKQNNVTAETVQPLVPLAAVSGRIRLASEPPEV</sequence>
<feature type="transmembrane region" description="Helical" evidence="5">
    <location>
        <begin position="389"/>
        <end position="407"/>
    </location>
</feature>
<evidence type="ECO:0000256" key="2">
    <source>
        <dbReference type="ARBA" id="ARBA00022692"/>
    </source>
</evidence>
<gene>
    <name evidence="6" type="ORF">M231_05327</name>
</gene>
<feature type="transmembrane region" description="Helical" evidence="5">
    <location>
        <begin position="197"/>
        <end position="219"/>
    </location>
</feature>
<dbReference type="AlphaFoldDB" id="A0A4V1M3M9"/>
<feature type="transmembrane region" description="Helical" evidence="5">
    <location>
        <begin position="360"/>
        <end position="382"/>
    </location>
</feature>
<keyword evidence="7" id="KW-1185">Reference proteome</keyword>
<feature type="transmembrane region" description="Helical" evidence="5">
    <location>
        <begin position="313"/>
        <end position="331"/>
    </location>
</feature>
<name>A0A4V1M3M9_TREME</name>
<evidence type="ECO:0000313" key="6">
    <source>
        <dbReference type="EMBL" id="RXK37427.1"/>
    </source>
</evidence>
<comment type="subcellular location">
    <subcellularLocation>
        <location evidence="1">Membrane</location>
        <topology evidence="1">Multi-pass membrane protein</topology>
    </subcellularLocation>
</comment>
<feature type="transmembrane region" description="Helical" evidence="5">
    <location>
        <begin position="104"/>
        <end position="126"/>
    </location>
</feature>
<feature type="transmembrane region" description="Helical" evidence="5">
    <location>
        <begin position="67"/>
        <end position="92"/>
    </location>
</feature>
<evidence type="ECO:0000256" key="3">
    <source>
        <dbReference type="ARBA" id="ARBA00022989"/>
    </source>
</evidence>
<feature type="transmembrane region" description="Helical" evidence="5">
    <location>
        <begin position="282"/>
        <end position="301"/>
    </location>
</feature>
<dbReference type="SUPFAM" id="SSF103473">
    <property type="entry name" value="MFS general substrate transporter"/>
    <property type="match status" value="1"/>
</dbReference>
<accession>A0A4V1M3M9</accession>
<keyword evidence="4 5" id="KW-0472">Membrane</keyword>
<dbReference type="GO" id="GO:0005886">
    <property type="term" value="C:plasma membrane"/>
    <property type="evidence" value="ECO:0007669"/>
    <property type="project" value="TreeGrafter"/>
</dbReference>
<dbReference type="InterPro" id="IPR011701">
    <property type="entry name" value="MFS"/>
</dbReference>
<dbReference type="PANTHER" id="PTHR23501:SF87">
    <property type="entry name" value="SIDEROPHORE IRON TRANSPORTER 2"/>
    <property type="match status" value="1"/>
</dbReference>
<dbReference type="InterPro" id="IPR036259">
    <property type="entry name" value="MFS_trans_sf"/>
</dbReference>
<feature type="transmembrane region" description="Helical" evidence="5">
    <location>
        <begin position="138"/>
        <end position="160"/>
    </location>
</feature>
<dbReference type="PANTHER" id="PTHR23501">
    <property type="entry name" value="MAJOR FACILITATOR SUPERFAMILY"/>
    <property type="match status" value="1"/>
</dbReference>
<dbReference type="Pfam" id="PF07690">
    <property type="entry name" value="MFS_1"/>
    <property type="match status" value="1"/>
</dbReference>
<feature type="transmembrane region" description="Helical" evidence="5">
    <location>
        <begin position="450"/>
        <end position="473"/>
    </location>
</feature>
<evidence type="ECO:0000256" key="5">
    <source>
        <dbReference type="SAM" id="Phobius"/>
    </source>
</evidence>
<evidence type="ECO:0000256" key="4">
    <source>
        <dbReference type="ARBA" id="ARBA00023136"/>
    </source>
</evidence>
<proteinExistence type="predicted"/>
<comment type="caution">
    <text evidence="6">The sequence shown here is derived from an EMBL/GenBank/DDBJ whole genome shotgun (WGS) entry which is preliminary data.</text>
</comment>
<organism evidence="6 7">
    <name type="scientific">Tremella mesenterica</name>
    <name type="common">Jelly fungus</name>
    <dbReference type="NCBI Taxonomy" id="5217"/>
    <lineage>
        <taxon>Eukaryota</taxon>
        <taxon>Fungi</taxon>
        <taxon>Dikarya</taxon>
        <taxon>Basidiomycota</taxon>
        <taxon>Agaricomycotina</taxon>
        <taxon>Tremellomycetes</taxon>
        <taxon>Tremellales</taxon>
        <taxon>Tremellaceae</taxon>
        <taxon>Tremella</taxon>
    </lineage>
</organism>
<dbReference type="EMBL" id="SDIL01000069">
    <property type="protein sequence ID" value="RXK37427.1"/>
    <property type="molecule type" value="Genomic_DNA"/>
</dbReference>
<evidence type="ECO:0008006" key="8">
    <source>
        <dbReference type="Google" id="ProtNLM"/>
    </source>
</evidence>
<dbReference type="InParanoid" id="A0A4V1M3M9"/>
<feature type="transmembrane region" description="Helical" evidence="5">
    <location>
        <begin position="422"/>
        <end position="443"/>
    </location>
</feature>
<feature type="transmembrane region" description="Helical" evidence="5">
    <location>
        <begin position="240"/>
        <end position="270"/>
    </location>
</feature>
<dbReference type="VEuPathDB" id="FungiDB:TREMEDRAFT_36224"/>
<keyword evidence="3 5" id="KW-1133">Transmembrane helix</keyword>
<dbReference type="GO" id="GO:0022857">
    <property type="term" value="F:transmembrane transporter activity"/>
    <property type="evidence" value="ECO:0007669"/>
    <property type="project" value="InterPro"/>
</dbReference>
<evidence type="ECO:0000313" key="7">
    <source>
        <dbReference type="Proteomes" id="UP000289152"/>
    </source>
</evidence>